<protein>
    <recommendedName>
        <fullName evidence="2">DUF1023 domain-containing protein</fullName>
    </recommendedName>
</protein>
<dbReference type="Proteomes" id="UP000619486">
    <property type="component" value="Unassembled WGS sequence"/>
</dbReference>
<dbReference type="InterPro" id="IPR010427">
    <property type="entry name" value="DUF1023"/>
</dbReference>
<dbReference type="Gene3D" id="3.40.50.1820">
    <property type="entry name" value="alpha/beta hydrolase"/>
    <property type="match status" value="1"/>
</dbReference>
<reference evidence="3" key="2">
    <citation type="submission" date="2020-09" db="EMBL/GenBank/DDBJ databases">
        <authorList>
            <person name="Sun Q."/>
            <person name="Ohkuma M."/>
        </authorList>
    </citation>
    <scope>NUCLEOTIDE SEQUENCE</scope>
    <source>
        <strain evidence="3">JCM 3172</strain>
    </source>
</reference>
<keyword evidence="4" id="KW-1185">Reference proteome</keyword>
<feature type="domain" description="DUF1023" evidence="2">
    <location>
        <begin position="89"/>
        <end position="250"/>
    </location>
</feature>
<accession>A0A918H621</accession>
<gene>
    <name evidence="3" type="ORF">GCM10014713_35920</name>
</gene>
<evidence type="ECO:0000259" key="2">
    <source>
        <dbReference type="Pfam" id="PF06259"/>
    </source>
</evidence>
<dbReference type="Pfam" id="PF06259">
    <property type="entry name" value="Abhydrolase_8"/>
    <property type="match status" value="1"/>
</dbReference>
<dbReference type="InterPro" id="IPR029058">
    <property type="entry name" value="AB_hydrolase_fold"/>
</dbReference>
<dbReference type="RefSeq" id="WP_189202518.1">
    <property type="nucleotide sequence ID" value="NZ_BMQQ01000012.1"/>
</dbReference>
<name>A0A918H621_9ACTN</name>
<reference evidence="3" key="1">
    <citation type="journal article" date="2014" name="Int. J. Syst. Evol. Microbiol.">
        <title>Complete genome sequence of Corynebacterium casei LMG S-19264T (=DSM 44701T), isolated from a smear-ripened cheese.</title>
        <authorList>
            <consortium name="US DOE Joint Genome Institute (JGI-PGF)"/>
            <person name="Walter F."/>
            <person name="Albersmeier A."/>
            <person name="Kalinowski J."/>
            <person name="Ruckert C."/>
        </authorList>
    </citation>
    <scope>NUCLEOTIDE SEQUENCE</scope>
    <source>
        <strain evidence="3">JCM 3172</strain>
    </source>
</reference>
<evidence type="ECO:0000313" key="3">
    <source>
        <dbReference type="EMBL" id="GGT38937.1"/>
    </source>
</evidence>
<comment type="caution">
    <text evidence="3">The sequence shown here is derived from an EMBL/GenBank/DDBJ whole genome shotgun (WGS) entry which is preliminary data.</text>
</comment>
<dbReference type="SUPFAM" id="SSF53474">
    <property type="entry name" value="alpha/beta-Hydrolases"/>
    <property type="match status" value="1"/>
</dbReference>
<proteinExistence type="predicted"/>
<organism evidence="3 4">
    <name type="scientific">Streptomyces purpureus</name>
    <dbReference type="NCBI Taxonomy" id="1951"/>
    <lineage>
        <taxon>Bacteria</taxon>
        <taxon>Bacillati</taxon>
        <taxon>Actinomycetota</taxon>
        <taxon>Actinomycetes</taxon>
        <taxon>Kitasatosporales</taxon>
        <taxon>Streptomycetaceae</taxon>
        <taxon>Streptomyces</taxon>
    </lineage>
</organism>
<dbReference type="InterPro" id="IPR006311">
    <property type="entry name" value="TAT_signal"/>
</dbReference>
<dbReference type="PROSITE" id="PS51318">
    <property type="entry name" value="TAT"/>
    <property type="match status" value="1"/>
</dbReference>
<sequence length="314" mass="32480">MNSSRFRRSFLALLVTAAVAVPLCGATVPRVPAPRPAAIDTAAGPEARYAANRDNAVEAARMADAHGDHKRATRLRALADPGRRLLTFDARGTGRAVEVHGDLTRAIRIAVLVPGSDTTLDTYERFAKGARALHHELGPDAAVVSWLGYDTPATIGTTVLTPGRAADAAPELRSFVGEMSRMNPGARIAALCHSYGSVVCGRAAPGLGIDDLVLYGSPGTGVDTAAALATPARVWAGRGSDDWIAEVPYASVELFGTAVGHGMDPVSPGYGARPFDAGDAGHSDYLRPGSTALRSIAGIVNGPARKDAKGDGRA</sequence>
<feature type="chain" id="PRO_5039611752" description="DUF1023 domain-containing protein" evidence="1">
    <location>
        <begin position="21"/>
        <end position="314"/>
    </location>
</feature>
<evidence type="ECO:0000256" key="1">
    <source>
        <dbReference type="SAM" id="SignalP"/>
    </source>
</evidence>
<evidence type="ECO:0000313" key="4">
    <source>
        <dbReference type="Proteomes" id="UP000619486"/>
    </source>
</evidence>
<dbReference type="EMBL" id="BMQQ01000012">
    <property type="protein sequence ID" value="GGT38937.1"/>
    <property type="molecule type" value="Genomic_DNA"/>
</dbReference>
<feature type="signal peptide" evidence="1">
    <location>
        <begin position="1"/>
        <end position="20"/>
    </location>
</feature>
<dbReference type="AlphaFoldDB" id="A0A918H621"/>
<keyword evidence="1" id="KW-0732">Signal</keyword>